<proteinExistence type="inferred from homology"/>
<dbReference type="InterPro" id="IPR015422">
    <property type="entry name" value="PyrdxlP-dep_Trfase_small"/>
</dbReference>
<dbReference type="PROSITE" id="PS00600">
    <property type="entry name" value="AA_TRANSFER_CLASS_3"/>
    <property type="match status" value="1"/>
</dbReference>
<dbReference type="InterPro" id="IPR015424">
    <property type="entry name" value="PyrdxlP-dep_Trfase"/>
</dbReference>
<gene>
    <name evidence="4" type="ORF">GCM10025751_31050</name>
</gene>
<dbReference type="GO" id="GO:0030170">
    <property type="term" value="F:pyridoxal phosphate binding"/>
    <property type="evidence" value="ECO:0007669"/>
    <property type="project" value="InterPro"/>
</dbReference>
<dbReference type="CDD" id="cd00610">
    <property type="entry name" value="OAT_like"/>
    <property type="match status" value="1"/>
</dbReference>
<dbReference type="SUPFAM" id="SSF53383">
    <property type="entry name" value="PLP-dependent transferases"/>
    <property type="match status" value="1"/>
</dbReference>
<dbReference type="PANTHER" id="PTHR43094:SF1">
    <property type="entry name" value="AMINOTRANSFERASE CLASS-III"/>
    <property type="match status" value="1"/>
</dbReference>
<name>A0AAV3UJE3_9EURY</name>
<evidence type="ECO:0000256" key="2">
    <source>
        <dbReference type="ARBA" id="ARBA00022898"/>
    </source>
</evidence>
<dbReference type="RefSeq" id="WP_227778112.1">
    <property type="nucleotide sequence ID" value="NZ_BAABKX010000013.1"/>
</dbReference>
<comment type="caution">
    <text evidence="4">The sequence shown here is derived from an EMBL/GenBank/DDBJ whole genome shotgun (WGS) entry which is preliminary data.</text>
</comment>
<dbReference type="InterPro" id="IPR049704">
    <property type="entry name" value="Aminotrans_3_PPA_site"/>
</dbReference>
<dbReference type="GO" id="GO:0008483">
    <property type="term" value="F:transaminase activity"/>
    <property type="evidence" value="ECO:0007669"/>
    <property type="project" value="UniProtKB-KW"/>
</dbReference>
<evidence type="ECO:0000313" key="4">
    <source>
        <dbReference type="EMBL" id="GAA5053596.1"/>
    </source>
</evidence>
<dbReference type="EMBL" id="BAABKX010000013">
    <property type="protein sequence ID" value="GAA5053596.1"/>
    <property type="molecule type" value="Genomic_DNA"/>
</dbReference>
<dbReference type="InterPro" id="IPR015421">
    <property type="entry name" value="PyrdxlP-dep_Trfase_major"/>
</dbReference>
<organism evidence="4 5">
    <name type="scientific">Haladaptatus pallidirubidus</name>
    <dbReference type="NCBI Taxonomy" id="1008152"/>
    <lineage>
        <taxon>Archaea</taxon>
        <taxon>Methanobacteriati</taxon>
        <taxon>Methanobacteriota</taxon>
        <taxon>Stenosarchaea group</taxon>
        <taxon>Halobacteria</taxon>
        <taxon>Halobacteriales</taxon>
        <taxon>Haladaptataceae</taxon>
        <taxon>Haladaptatus</taxon>
    </lineage>
</organism>
<dbReference type="GO" id="GO:0005829">
    <property type="term" value="C:cytosol"/>
    <property type="evidence" value="ECO:0007669"/>
    <property type="project" value="TreeGrafter"/>
</dbReference>
<accession>A0AAV3UJE3</accession>
<dbReference type="Gene3D" id="3.90.1150.10">
    <property type="entry name" value="Aspartate Aminotransferase, domain 1"/>
    <property type="match status" value="1"/>
</dbReference>
<evidence type="ECO:0000256" key="3">
    <source>
        <dbReference type="RuleBase" id="RU003560"/>
    </source>
</evidence>
<evidence type="ECO:0000313" key="5">
    <source>
        <dbReference type="Proteomes" id="UP001501729"/>
    </source>
</evidence>
<reference evidence="4 5" key="1">
    <citation type="journal article" date="2019" name="Int. J. Syst. Evol. Microbiol.">
        <title>The Global Catalogue of Microorganisms (GCM) 10K type strain sequencing project: providing services to taxonomists for standard genome sequencing and annotation.</title>
        <authorList>
            <consortium name="The Broad Institute Genomics Platform"/>
            <consortium name="The Broad Institute Genome Sequencing Center for Infectious Disease"/>
            <person name="Wu L."/>
            <person name="Ma J."/>
        </authorList>
    </citation>
    <scope>NUCLEOTIDE SEQUENCE [LARGE SCALE GENOMIC DNA]</scope>
    <source>
        <strain evidence="4 5">JCM 17504</strain>
    </source>
</reference>
<dbReference type="Proteomes" id="UP001501729">
    <property type="component" value="Unassembled WGS sequence"/>
</dbReference>
<comment type="similarity">
    <text evidence="1 3">Belongs to the class-III pyridoxal-phosphate-dependent aminotransferase family.</text>
</comment>
<keyword evidence="5" id="KW-1185">Reference proteome</keyword>
<dbReference type="GeneID" id="68616844"/>
<evidence type="ECO:0000256" key="1">
    <source>
        <dbReference type="ARBA" id="ARBA00008954"/>
    </source>
</evidence>
<sequence length="440" mass="47434">MSRHDPVREEAASIHHWYNPDNKPVNIAEGDGTSVRDTDGNEYLDFCSQLYCTNLGHSNEAVIGAMDEQARRIPYVSSAKRTPVRESLANQLAQIAPDNLSHTFFSISGSEANEIAVQFAREHQDAPTVLTRWRSYHGGTYGAGALTGDPETRATIERHAATSGAAKFLPPIPKAFDTDDPEELARQAGEHLEFVIRNEGPDSIAAILMEPVAGTSGAFPAPPGYFDHVRDLCDEYDILLIADEVITGFGRCGEWFGIQTESVDPDMITFAKGVTSAYAPLAGVIVTPEVASFVRTNGFDIGQTFGGHPVSCAAGSAALDAYSDGVIENVVEQEATLRSGLQEIEANHDVVSDVRGRGFLWGVEFADPTTGDSFHDPRVDEGENPVGDVIKESRNRGVLFGGGRPGFQIIISPPLIANQDELEQALTTLDESIATVFEGE</sequence>
<protein>
    <submittedName>
        <fullName evidence="4">Aspartate aminotransferase family protein</fullName>
    </submittedName>
</protein>
<dbReference type="Gene3D" id="3.40.640.10">
    <property type="entry name" value="Type I PLP-dependent aspartate aminotransferase-like (Major domain)"/>
    <property type="match status" value="1"/>
</dbReference>
<dbReference type="Pfam" id="PF00202">
    <property type="entry name" value="Aminotran_3"/>
    <property type="match status" value="1"/>
</dbReference>
<keyword evidence="4" id="KW-0032">Aminotransferase</keyword>
<dbReference type="AlphaFoldDB" id="A0AAV3UJE3"/>
<keyword evidence="2 3" id="KW-0663">Pyridoxal phosphate</keyword>
<dbReference type="InterPro" id="IPR005814">
    <property type="entry name" value="Aminotrans_3"/>
</dbReference>
<dbReference type="PANTHER" id="PTHR43094">
    <property type="entry name" value="AMINOTRANSFERASE"/>
    <property type="match status" value="1"/>
</dbReference>
<keyword evidence="4" id="KW-0808">Transferase</keyword>